<feature type="domain" description="EAL" evidence="1">
    <location>
        <begin position="4"/>
        <end position="240"/>
    </location>
</feature>
<comment type="caution">
    <text evidence="2">The sequence shown here is derived from an EMBL/GenBank/DDBJ whole genome shotgun (WGS) entry which is preliminary data.</text>
</comment>
<organism evidence="2 3">
    <name type="scientific">Aneurinibacillus danicus</name>
    <dbReference type="NCBI Taxonomy" id="267746"/>
    <lineage>
        <taxon>Bacteria</taxon>
        <taxon>Bacillati</taxon>
        <taxon>Bacillota</taxon>
        <taxon>Bacilli</taxon>
        <taxon>Bacillales</taxon>
        <taxon>Paenibacillaceae</taxon>
        <taxon>Aneurinibacillus group</taxon>
        <taxon>Aneurinibacillus</taxon>
    </lineage>
</organism>
<evidence type="ECO:0000313" key="2">
    <source>
        <dbReference type="EMBL" id="GEN33934.1"/>
    </source>
</evidence>
<accession>A0A511V4T8</accession>
<keyword evidence="3" id="KW-1185">Reference proteome</keyword>
<name>A0A511V4T8_9BACL</name>
<dbReference type="PANTHER" id="PTHR33121:SF76">
    <property type="entry name" value="SIGNALING PROTEIN"/>
    <property type="match status" value="1"/>
</dbReference>
<dbReference type="SUPFAM" id="SSF141868">
    <property type="entry name" value="EAL domain-like"/>
    <property type="match status" value="1"/>
</dbReference>
<gene>
    <name evidence="2" type="ORF">ADA01nite_13940</name>
</gene>
<evidence type="ECO:0000313" key="3">
    <source>
        <dbReference type="Proteomes" id="UP000321157"/>
    </source>
</evidence>
<dbReference type="CDD" id="cd01948">
    <property type="entry name" value="EAL"/>
    <property type="match status" value="1"/>
</dbReference>
<sequence length="240" mass="27656">MNKITPLDEQTEKVIKHEAFHHAYQPLYFLSDWALLGHEAFLRSQYFATPELLFQNAERLNKLYELDILSFFKAIVFYTSRNKALQTSLFVNVFPSTLLHPDFHHFLDELLSNHPIPKGKIVLEINESQEVNDVKSMRNVLSFLRQNGFRIALDDVGKGFASLRSLVELETDFIKLDKYFSIDLSVSTKKQNLIELLVRYCNDDAYLILEGIEKSEDLAIAKALGIDIGQGYLLGKPEVW</sequence>
<dbReference type="AlphaFoldDB" id="A0A511V4T8"/>
<dbReference type="PROSITE" id="PS50883">
    <property type="entry name" value="EAL"/>
    <property type="match status" value="1"/>
</dbReference>
<dbReference type="PANTHER" id="PTHR33121">
    <property type="entry name" value="CYCLIC DI-GMP PHOSPHODIESTERASE PDEF"/>
    <property type="match status" value="1"/>
</dbReference>
<dbReference type="Proteomes" id="UP000321157">
    <property type="component" value="Unassembled WGS sequence"/>
</dbReference>
<dbReference type="SMART" id="SM00052">
    <property type="entry name" value="EAL"/>
    <property type="match status" value="1"/>
</dbReference>
<dbReference type="GO" id="GO:0071111">
    <property type="term" value="F:cyclic-guanylate-specific phosphodiesterase activity"/>
    <property type="evidence" value="ECO:0007669"/>
    <property type="project" value="InterPro"/>
</dbReference>
<proteinExistence type="predicted"/>
<dbReference type="Pfam" id="PF00563">
    <property type="entry name" value="EAL"/>
    <property type="match status" value="1"/>
</dbReference>
<dbReference type="EMBL" id="BJXX01000057">
    <property type="protein sequence ID" value="GEN33934.1"/>
    <property type="molecule type" value="Genomic_DNA"/>
</dbReference>
<dbReference type="Gene3D" id="3.20.20.450">
    <property type="entry name" value="EAL domain"/>
    <property type="match status" value="1"/>
</dbReference>
<protein>
    <recommendedName>
        <fullName evidence="1">EAL domain-containing protein</fullName>
    </recommendedName>
</protein>
<dbReference type="OrthoDB" id="581425at2"/>
<dbReference type="RefSeq" id="WP_146809225.1">
    <property type="nucleotide sequence ID" value="NZ_BJXX01000057.1"/>
</dbReference>
<evidence type="ECO:0000259" key="1">
    <source>
        <dbReference type="PROSITE" id="PS50883"/>
    </source>
</evidence>
<dbReference type="InterPro" id="IPR001633">
    <property type="entry name" value="EAL_dom"/>
</dbReference>
<reference evidence="2 3" key="1">
    <citation type="submission" date="2019-07" db="EMBL/GenBank/DDBJ databases">
        <title>Whole genome shotgun sequence of Aneurinibacillus danicus NBRC 102444.</title>
        <authorList>
            <person name="Hosoyama A."/>
            <person name="Uohara A."/>
            <person name="Ohji S."/>
            <person name="Ichikawa N."/>
        </authorList>
    </citation>
    <scope>NUCLEOTIDE SEQUENCE [LARGE SCALE GENOMIC DNA]</scope>
    <source>
        <strain evidence="2 3">NBRC 102444</strain>
    </source>
</reference>
<dbReference type="InterPro" id="IPR035919">
    <property type="entry name" value="EAL_sf"/>
</dbReference>
<dbReference type="InterPro" id="IPR050706">
    <property type="entry name" value="Cyclic-di-GMP_PDE-like"/>
</dbReference>